<proteinExistence type="predicted"/>
<keyword evidence="2" id="KW-0547">Nucleotide-binding</keyword>
<feature type="transmembrane region" description="Helical" evidence="4">
    <location>
        <begin position="39"/>
        <end position="72"/>
    </location>
</feature>
<feature type="domain" description="Mur ligase central" evidence="6">
    <location>
        <begin position="166"/>
        <end position="355"/>
    </location>
</feature>
<evidence type="ECO:0000256" key="4">
    <source>
        <dbReference type="SAM" id="Phobius"/>
    </source>
</evidence>
<sequence length="510" mass="55248">MRGPVYAHLAQLESYQWTGYRRHHLKAVALPPDLWAWCIALLAGALWGIAGFGFVVVPAAVALLACGAVLAVKAHRAQYKKPLVWTARVKRLVGAYAVIAALEVWAVARAYPPAALLIAGLPALNMAAAIILTKPMEAAIQLRYKRRAKRRLRQLRDLHQLKVVGITGSYGKTSTKHILGAILGARYDVLITPASYNTPMGICKTINDQLASHHQVFVAEMGARYKGDIRELVKLVEPDHSIITAVGPAHLDTMGSIEQIARTKFDLARGTAQGGVVVVNGDNEHCVREARTLGRPVLFYGLSGAPHLDAWAKDIRVDRSGTAFTLVLRGDAEIPCRTRLLGRHNVLNIVGAALLARRLGLTPDEIHTGIGRIEPVEHRLQLIDPGNGAIVIDDAFNANPEGAAQALEVLGQFQAYRKWLVTPGMVELGAASADIHRRFGEQMAKVCDVVILVGRLNAAAMAEGLRAAGFPEANLHFAKNLAEATSLMQQLGFGRGDVVLFENDLPDHLE</sequence>
<keyword evidence="4" id="KW-0812">Transmembrane</keyword>
<evidence type="ECO:0000313" key="7">
    <source>
        <dbReference type="EMBL" id="GGI95767.1"/>
    </source>
</evidence>
<keyword evidence="3" id="KW-0067">ATP-binding</keyword>
<dbReference type="PANTHER" id="PTHR43024">
    <property type="entry name" value="UDP-N-ACETYLMURAMOYL-TRIPEPTIDE--D-ALANYL-D-ALANINE LIGASE"/>
    <property type="match status" value="1"/>
</dbReference>
<dbReference type="InterPro" id="IPR036615">
    <property type="entry name" value="Mur_ligase_C_dom_sf"/>
</dbReference>
<evidence type="ECO:0000256" key="2">
    <source>
        <dbReference type="ARBA" id="ARBA00022741"/>
    </source>
</evidence>
<dbReference type="SUPFAM" id="SSF53244">
    <property type="entry name" value="MurD-like peptide ligases, peptide-binding domain"/>
    <property type="match status" value="1"/>
</dbReference>
<dbReference type="Proteomes" id="UP000637695">
    <property type="component" value="Unassembled WGS sequence"/>
</dbReference>
<dbReference type="EMBL" id="BMOY01000002">
    <property type="protein sequence ID" value="GGI95767.1"/>
    <property type="molecule type" value="Genomic_DNA"/>
</dbReference>
<dbReference type="GO" id="GO:0016881">
    <property type="term" value="F:acid-amino acid ligase activity"/>
    <property type="evidence" value="ECO:0007669"/>
    <property type="project" value="InterPro"/>
</dbReference>
<protein>
    <submittedName>
        <fullName evidence="7">Mur ligase</fullName>
    </submittedName>
</protein>
<dbReference type="AlphaFoldDB" id="A0A917K3K4"/>
<accession>A0A917K3K4</accession>
<dbReference type="PANTHER" id="PTHR43024:SF1">
    <property type="entry name" value="UDP-N-ACETYLMURAMOYL-TRIPEPTIDE--D-ALANYL-D-ALANINE LIGASE"/>
    <property type="match status" value="1"/>
</dbReference>
<evidence type="ECO:0000259" key="6">
    <source>
        <dbReference type="Pfam" id="PF08245"/>
    </source>
</evidence>
<dbReference type="Pfam" id="PF08245">
    <property type="entry name" value="Mur_ligase_M"/>
    <property type="match status" value="1"/>
</dbReference>
<reference evidence="7" key="2">
    <citation type="submission" date="2020-09" db="EMBL/GenBank/DDBJ databases">
        <authorList>
            <person name="Sun Q."/>
            <person name="Ohkuma M."/>
        </authorList>
    </citation>
    <scope>NUCLEOTIDE SEQUENCE</scope>
    <source>
        <strain evidence="7">JCM 18487</strain>
    </source>
</reference>
<dbReference type="Gene3D" id="3.40.1190.10">
    <property type="entry name" value="Mur-like, catalytic domain"/>
    <property type="match status" value="1"/>
</dbReference>
<dbReference type="Pfam" id="PF02875">
    <property type="entry name" value="Mur_ligase_C"/>
    <property type="match status" value="1"/>
</dbReference>
<evidence type="ECO:0000313" key="8">
    <source>
        <dbReference type="Proteomes" id="UP000637695"/>
    </source>
</evidence>
<keyword evidence="8" id="KW-1185">Reference proteome</keyword>
<keyword evidence="4" id="KW-1133">Transmembrane helix</keyword>
<dbReference type="InterPro" id="IPR051046">
    <property type="entry name" value="MurCDEF_CellWall_CoF430Synth"/>
</dbReference>
<name>A0A917K3K4_9BACL</name>
<dbReference type="InterPro" id="IPR004101">
    <property type="entry name" value="Mur_ligase_C"/>
</dbReference>
<keyword evidence="4" id="KW-0472">Membrane</keyword>
<dbReference type="InterPro" id="IPR036565">
    <property type="entry name" value="Mur-like_cat_sf"/>
</dbReference>
<comment type="caution">
    <text evidence="7">The sequence shown here is derived from an EMBL/GenBank/DDBJ whole genome shotgun (WGS) entry which is preliminary data.</text>
</comment>
<reference evidence="7" key="1">
    <citation type="journal article" date="2014" name="Int. J. Syst. Evol. Microbiol.">
        <title>Complete genome sequence of Corynebacterium casei LMG S-19264T (=DSM 44701T), isolated from a smear-ripened cheese.</title>
        <authorList>
            <consortium name="US DOE Joint Genome Institute (JGI-PGF)"/>
            <person name="Walter F."/>
            <person name="Albersmeier A."/>
            <person name="Kalinowski J."/>
            <person name="Ruckert C."/>
        </authorList>
    </citation>
    <scope>NUCLEOTIDE SEQUENCE</scope>
    <source>
        <strain evidence="7">JCM 18487</strain>
    </source>
</reference>
<evidence type="ECO:0000256" key="3">
    <source>
        <dbReference type="ARBA" id="ARBA00022840"/>
    </source>
</evidence>
<evidence type="ECO:0000256" key="1">
    <source>
        <dbReference type="ARBA" id="ARBA00022598"/>
    </source>
</evidence>
<dbReference type="GO" id="GO:0005524">
    <property type="term" value="F:ATP binding"/>
    <property type="evidence" value="ECO:0007669"/>
    <property type="project" value="UniProtKB-KW"/>
</dbReference>
<dbReference type="SUPFAM" id="SSF53623">
    <property type="entry name" value="MurD-like peptide ligases, catalytic domain"/>
    <property type="match status" value="1"/>
</dbReference>
<organism evidence="7 8">
    <name type="scientific">Alicyclobacillus cellulosilyticus</name>
    <dbReference type="NCBI Taxonomy" id="1003997"/>
    <lineage>
        <taxon>Bacteria</taxon>
        <taxon>Bacillati</taxon>
        <taxon>Bacillota</taxon>
        <taxon>Bacilli</taxon>
        <taxon>Bacillales</taxon>
        <taxon>Alicyclobacillaceae</taxon>
        <taxon>Alicyclobacillus</taxon>
    </lineage>
</organism>
<gene>
    <name evidence="7" type="ORF">GCM10010885_01790</name>
</gene>
<dbReference type="InterPro" id="IPR013221">
    <property type="entry name" value="Mur_ligase_cen"/>
</dbReference>
<keyword evidence="1 7" id="KW-0436">Ligase</keyword>
<feature type="transmembrane region" description="Helical" evidence="4">
    <location>
        <begin position="92"/>
        <end position="108"/>
    </location>
</feature>
<feature type="domain" description="Mur ligase C-terminal" evidence="5">
    <location>
        <begin position="378"/>
        <end position="501"/>
    </location>
</feature>
<evidence type="ECO:0000259" key="5">
    <source>
        <dbReference type="Pfam" id="PF02875"/>
    </source>
</evidence>
<dbReference type="Gene3D" id="3.90.190.20">
    <property type="entry name" value="Mur ligase, C-terminal domain"/>
    <property type="match status" value="1"/>
</dbReference>